<keyword evidence="4 10" id="KW-0732">Signal</keyword>
<dbReference type="InterPro" id="IPR043595">
    <property type="entry name" value="FaeB/C/D"/>
</dbReference>
<feature type="region of interest" description="Disordered" evidence="8">
    <location>
        <begin position="98"/>
        <end position="122"/>
    </location>
</feature>
<evidence type="ECO:0000313" key="11">
    <source>
        <dbReference type="EMBL" id="CAH0373182.1"/>
    </source>
</evidence>
<reference evidence="11" key="1">
    <citation type="submission" date="2021-11" db="EMBL/GenBank/DDBJ databases">
        <authorList>
            <consortium name="Genoscope - CEA"/>
            <person name="William W."/>
        </authorList>
    </citation>
    <scope>NUCLEOTIDE SEQUENCE</scope>
</reference>
<evidence type="ECO:0000256" key="8">
    <source>
        <dbReference type="SAM" id="MobiDB-lite"/>
    </source>
</evidence>
<dbReference type="AlphaFoldDB" id="A0A8J2ST43"/>
<sequence length="446" mass="46445">MACRRLLAVAAVARVAAGAVSSGCGVESTDILEYVGMESLPLALDGHNHILTLPQDYDYETPVPLILYMHGWGGDASEGDAFASTARKKGIATAALEGSGPENWQSWNAGGSSSSPGPRGATCKPGSTDYCSYYAETCECENSDGCWWTTCEDSTRVLLDALEAVEKMLCVDLEQVWVAGCSNGAMMVYEALADSRSAGLFAGGVSIVGAPHPGFWRPPSSSAHLLGIWGLSDTTIPYEASEDAPGPGVALATVDEDDERGWYYTAARNVTRAWSLHHGGPAAPVATNAYGNGDVSCSTFVGASRETVECTVKAGHVCGRADEIETALGFIEGRRGTSSDKSSSSTSDAKVATAAAVAVVVTCVLLAVFIVSFLFYRRRSRSRGIFELVDVSPVNTLAAPGIAAPSVVGKRPTPSPLRGSPPPRALRPTGALLTPPREGGGGEFPS</sequence>
<keyword evidence="2" id="KW-0964">Secreted</keyword>
<evidence type="ECO:0000256" key="5">
    <source>
        <dbReference type="ARBA" id="ARBA00022801"/>
    </source>
</evidence>
<evidence type="ECO:0000256" key="7">
    <source>
        <dbReference type="ARBA" id="ARBA00023326"/>
    </source>
</evidence>
<dbReference type="GO" id="GO:0005576">
    <property type="term" value="C:extracellular region"/>
    <property type="evidence" value="ECO:0007669"/>
    <property type="project" value="UniProtKB-SubCell"/>
</dbReference>
<evidence type="ECO:0000256" key="10">
    <source>
        <dbReference type="SAM" id="SignalP"/>
    </source>
</evidence>
<comment type="subcellular location">
    <subcellularLocation>
        <location evidence="1">Secreted</location>
    </subcellularLocation>
</comment>
<dbReference type="OrthoDB" id="424610at2759"/>
<evidence type="ECO:0000256" key="3">
    <source>
        <dbReference type="ARBA" id="ARBA00022651"/>
    </source>
</evidence>
<feature type="region of interest" description="Disordered" evidence="8">
    <location>
        <begin position="405"/>
        <end position="446"/>
    </location>
</feature>
<evidence type="ECO:0000313" key="12">
    <source>
        <dbReference type="Proteomes" id="UP000789595"/>
    </source>
</evidence>
<evidence type="ECO:0008006" key="13">
    <source>
        <dbReference type="Google" id="ProtNLM"/>
    </source>
</evidence>
<feature type="signal peptide" evidence="10">
    <location>
        <begin position="1"/>
        <end position="18"/>
    </location>
</feature>
<dbReference type="SUPFAM" id="SSF53474">
    <property type="entry name" value="alpha/beta-Hydrolases"/>
    <property type="match status" value="1"/>
</dbReference>
<dbReference type="PANTHER" id="PTHR38050">
    <property type="match status" value="1"/>
</dbReference>
<dbReference type="Proteomes" id="UP000789595">
    <property type="component" value="Unassembled WGS sequence"/>
</dbReference>
<keyword evidence="9" id="KW-0472">Membrane</keyword>
<feature type="chain" id="PRO_5035153254" description="Feruloyl esterase" evidence="10">
    <location>
        <begin position="19"/>
        <end position="446"/>
    </location>
</feature>
<dbReference type="EMBL" id="CAKKNE010000004">
    <property type="protein sequence ID" value="CAH0373182.1"/>
    <property type="molecule type" value="Genomic_DNA"/>
</dbReference>
<name>A0A8J2ST43_9STRA</name>
<evidence type="ECO:0000256" key="2">
    <source>
        <dbReference type="ARBA" id="ARBA00022525"/>
    </source>
</evidence>
<evidence type="ECO:0000256" key="9">
    <source>
        <dbReference type="SAM" id="Phobius"/>
    </source>
</evidence>
<accession>A0A8J2ST43</accession>
<dbReference type="Gene3D" id="3.40.50.1820">
    <property type="entry name" value="alpha/beta hydrolase"/>
    <property type="match status" value="1"/>
</dbReference>
<gene>
    <name evidence="11" type="ORF">PECAL_4P03620</name>
</gene>
<evidence type="ECO:0000256" key="6">
    <source>
        <dbReference type="ARBA" id="ARBA00023277"/>
    </source>
</evidence>
<feature type="transmembrane region" description="Helical" evidence="9">
    <location>
        <begin position="351"/>
        <end position="376"/>
    </location>
</feature>
<keyword evidence="5" id="KW-0378">Hydrolase</keyword>
<keyword evidence="12" id="KW-1185">Reference proteome</keyword>
<evidence type="ECO:0000256" key="4">
    <source>
        <dbReference type="ARBA" id="ARBA00022729"/>
    </source>
</evidence>
<dbReference type="PANTHER" id="PTHR38050:SF2">
    <property type="entry name" value="FERULOYL ESTERASE C-RELATED"/>
    <property type="match status" value="1"/>
</dbReference>
<dbReference type="GO" id="GO:0030600">
    <property type="term" value="F:feruloyl esterase activity"/>
    <property type="evidence" value="ECO:0007669"/>
    <property type="project" value="InterPro"/>
</dbReference>
<feature type="compositionally biased region" description="Pro residues" evidence="8">
    <location>
        <begin position="413"/>
        <end position="425"/>
    </location>
</feature>
<feature type="compositionally biased region" description="Low complexity" evidence="8">
    <location>
        <begin position="110"/>
        <end position="120"/>
    </location>
</feature>
<protein>
    <recommendedName>
        <fullName evidence="13">Feruloyl esterase</fullName>
    </recommendedName>
</protein>
<keyword evidence="7" id="KW-0624">Polysaccharide degradation</keyword>
<keyword evidence="6" id="KW-0119">Carbohydrate metabolism</keyword>
<keyword evidence="3" id="KW-0858">Xylan degradation</keyword>
<keyword evidence="9" id="KW-1133">Transmembrane helix</keyword>
<comment type="caution">
    <text evidence="11">The sequence shown here is derived from an EMBL/GenBank/DDBJ whole genome shotgun (WGS) entry which is preliminary data.</text>
</comment>
<evidence type="ECO:0000256" key="1">
    <source>
        <dbReference type="ARBA" id="ARBA00004613"/>
    </source>
</evidence>
<dbReference type="GO" id="GO:0045493">
    <property type="term" value="P:xylan catabolic process"/>
    <property type="evidence" value="ECO:0007669"/>
    <property type="project" value="UniProtKB-KW"/>
</dbReference>
<dbReference type="InterPro" id="IPR029058">
    <property type="entry name" value="AB_hydrolase_fold"/>
</dbReference>
<proteinExistence type="predicted"/>
<keyword evidence="9" id="KW-0812">Transmembrane</keyword>
<organism evidence="11 12">
    <name type="scientific">Pelagomonas calceolata</name>
    <dbReference type="NCBI Taxonomy" id="35677"/>
    <lineage>
        <taxon>Eukaryota</taxon>
        <taxon>Sar</taxon>
        <taxon>Stramenopiles</taxon>
        <taxon>Ochrophyta</taxon>
        <taxon>Pelagophyceae</taxon>
        <taxon>Pelagomonadales</taxon>
        <taxon>Pelagomonadaceae</taxon>
        <taxon>Pelagomonas</taxon>
    </lineage>
</organism>